<name>A0A9W9D0R2_9PLEO</name>
<evidence type="ECO:0000313" key="4">
    <source>
        <dbReference type="Proteomes" id="UP001140510"/>
    </source>
</evidence>
<evidence type="ECO:0000256" key="2">
    <source>
        <dbReference type="SAM" id="Phobius"/>
    </source>
</evidence>
<comment type="caution">
    <text evidence="3">The sequence shown here is derived from an EMBL/GenBank/DDBJ whole genome shotgun (WGS) entry which is preliminary data.</text>
</comment>
<dbReference type="Pfam" id="PF11374">
    <property type="entry name" value="DUF3176"/>
    <property type="match status" value="1"/>
</dbReference>
<sequence>MPYPISTPGQDSDSGNSKQWPAFPGIPIFLETHDERKVAKTYGTTPTTPTTPEVLVHNQQTPSSRAHLSAPEVSPVATSPTTTIQTSSARSSIWPIPEPPPEIQSRRPALQFFPTQRPRVRHDVMPTLQIPQFNEKPYVNEKTPINITCPGLGIVNGLPKPPSIEVTSPVNETTDTTFNIAQRIEEKLWRYSADGNIVQKWLLEIISWLFSAICMAAVIGVLIYLRDDPLSKWALAEKTGLTLNTYISILSKMAGAALILPVSEALGQLKWSWFLEHSKQMWDFEIFDNASRGPWGSMLLLLRTKGRALAAIGAMIMLCSLALDPFFQQVVDYPDRWALQDTSSTLPRVARYKPGYNPAYQSGVEISSEDQALAVTLRSFFFDNGTQPVIVGNGTRPDIPLSCSTSNCTWPEYETLAVCSSCSDVTNSLDLKFSCRDTSIDWSSQWLGPLPDDPYPNGTVCGYFLNSTSESPILLSGYILNDTDGGNTTGEALLVRTVPLTDFDTKLPLYDVGSIAYKSIRNPMLDALVASVENGVESVYGHERPVVHECMLAWCVQNIRSSYEWGKYSENITAVHLETTSKPSEWPWTTFEADTGTFIVYTQNLTLEPPGSFADRSNSSLFDATYGIDNTTMANIMNVFDDIFPSFYTATTPTARPELRFKNYLGYAPIMRKMTLNPWEGSNNITRHMERLATAMSNVVRSSASNTMISGQAYSKENYVSVRWEWLTLPLGLLFTALIFLAATIAKSSVERDRVGVLKTSAYATLLYGLPDEMQNKITRSSSTGTPRSKAKELKVKLQANGGWRISGNVFTPFTPKPRLNQPPPGWI</sequence>
<keyword evidence="2" id="KW-1133">Transmembrane helix</keyword>
<organism evidence="3 4">
    <name type="scientific">Didymella pomorum</name>
    <dbReference type="NCBI Taxonomy" id="749634"/>
    <lineage>
        <taxon>Eukaryota</taxon>
        <taxon>Fungi</taxon>
        <taxon>Dikarya</taxon>
        <taxon>Ascomycota</taxon>
        <taxon>Pezizomycotina</taxon>
        <taxon>Dothideomycetes</taxon>
        <taxon>Pleosporomycetidae</taxon>
        <taxon>Pleosporales</taxon>
        <taxon>Pleosporineae</taxon>
        <taxon>Didymellaceae</taxon>
        <taxon>Didymella</taxon>
    </lineage>
</organism>
<dbReference type="AlphaFoldDB" id="A0A9W9D0R2"/>
<feature type="compositionally biased region" description="Polar residues" evidence="1">
    <location>
        <begin position="76"/>
        <end position="89"/>
    </location>
</feature>
<gene>
    <name evidence="3" type="ORF">N0V91_011131</name>
</gene>
<proteinExistence type="predicted"/>
<keyword evidence="2" id="KW-0812">Transmembrane</keyword>
<accession>A0A9W9D0R2</accession>
<keyword evidence="2" id="KW-0472">Membrane</keyword>
<dbReference type="Proteomes" id="UP001140510">
    <property type="component" value="Unassembled WGS sequence"/>
</dbReference>
<feature type="transmembrane region" description="Helical" evidence="2">
    <location>
        <begin position="308"/>
        <end position="327"/>
    </location>
</feature>
<dbReference type="OrthoDB" id="5242705at2759"/>
<feature type="transmembrane region" description="Helical" evidence="2">
    <location>
        <begin position="201"/>
        <end position="225"/>
    </location>
</feature>
<keyword evidence="4" id="KW-1185">Reference proteome</keyword>
<dbReference type="InterPro" id="IPR021514">
    <property type="entry name" value="DUF3176"/>
</dbReference>
<evidence type="ECO:0000313" key="3">
    <source>
        <dbReference type="EMBL" id="KAJ4394984.1"/>
    </source>
</evidence>
<reference evidence="3" key="1">
    <citation type="submission" date="2022-10" db="EMBL/GenBank/DDBJ databases">
        <title>Tapping the CABI collections for fungal endophytes: first genome assemblies for Collariella, Neodidymelliopsis, Ascochyta clinopodiicola, Didymella pomorum, Didymosphaeria variabile, Neocosmospora piperis and Neocucurbitaria cava.</title>
        <authorList>
            <person name="Hill R."/>
        </authorList>
    </citation>
    <scope>NUCLEOTIDE SEQUENCE</scope>
    <source>
        <strain evidence="3">IMI 355091</strain>
    </source>
</reference>
<dbReference type="PANTHER" id="PTHR35394">
    <property type="entry name" value="DUF3176 DOMAIN-CONTAINING PROTEIN"/>
    <property type="match status" value="1"/>
</dbReference>
<dbReference type="PANTHER" id="PTHR35394:SF5">
    <property type="entry name" value="DUF3176 DOMAIN-CONTAINING PROTEIN"/>
    <property type="match status" value="1"/>
</dbReference>
<evidence type="ECO:0008006" key="5">
    <source>
        <dbReference type="Google" id="ProtNLM"/>
    </source>
</evidence>
<dbReference type="EMBL" id="JAPEVA010000184">
    <property type="protein sequence ID" value="KAJ4394984.1"/>
    <property type="molecule type" value="Genomic_DNA"/>
</dbReference>
<feature type="transmembrane region" description="Helical" evidence="2">
    <location>
        <begin position="726"/>
        <end position="746"/>
    </location>
</feature>
<protein>
    <recommendedName>
        <fullName evidence="5">DUF3176 domain containing protein</fullName>
    </recommendedName>
</protein>
<feature type="region of interest" description="Disordered" evidence="1">
    <location>
        <begin position="60"/>
        <end position="93"/>
    </location>
</feature>
<feature type="compositionally biased region" description="Polar residues" evidence="1">
    <location>
        <begin position="7"/>
        <end position="19"/>
    </location>
</feature>
<evidence type="ECO:0000256" key="1">
    <source>
        <dbReference type="SAM" id="MobiDB-lite"/>
    </source>
</evidence>
<feature type="region of interest" description="Disordered" evidence="1">
    <location>
        <begin position="1"/>
        <end position="22"/>
    </location>
</feature>